<feature type="domain" description="HTH tetR-type" evidence="3">
    <location>
        <begin position="12"/>
        <end position="72"/>
    </location>
</feature>
<evidence type="ECO:0000313" key="4">
    <source>
        <dbReference type="EMBL" id="GGG03750.1"/>
    </source>
</evidence>
<accession>A0A917CZS6</accession>
<dbReference type="PROSITE" id="PS50977">
    <property type="entry name" value="HTH_TETR_2"/>
    <property type="match status" value="1"/>
</dbReference>
<dbReference type="SUPFAM" id="SSF46689">
    <property type="entry name" value="Homeodomain-like"/>
    <property type="match status" value="1"/>
</dbReference>
<dbReference type="InterPro" id="IPR041583">
    <property type="entry name" value="TetR_C_31"/>
</dbReference>
<gene>
    <name evidence="4" type="ORF">GCM10007304_17310</name>
</gene>
<name>A0A917CZS6_9NOCA</name>
<evidence type="ECO:0000256" key="1">
    <source>
        <dbReference type="ARBA" id="ARBA00023125"/>
    </source>
</evidence>
<keyword evidence="1 2" id="KW-0238">DNA-binding</keyword>
<reference evidence="4" key="1">
    <citation type="journal article" date="2014" name="Int. J. Syst. Evol. Microbiol.">
        <title>Complete genome sequence of Corynebacterium casei LMG S-19264T (=DSM 44701T), isolated from a smear-ripened cheese.</title>
        <authorList>
            <consortium name="US DOE Joint Genome Institute (JGI-PGF)"/>
            <person name="Walter F."/>
            <person name="Albersmeier A."/>
            <person name="Kalinowski J."/>
            <person name="Ruckert C."/>
        </authorList>
    </citation>
    <scope>NUCLEOTIDE SEQUENCE</scope>
    <source>
        <strain evidence="4">CCM 7905</strain>
    </source>
</reference>
<evidence type="ECO:0000256" key="2">
    <source>
        <dbReference type="PROSITE-ProRule" id="PRU00335"/>
    </source>
</evidence>
<proteinExistence type="predicted"/>
<organism evidence="4 5">
    <name type="scientific">Rhodococcoides trifolii</name>
    <dbReference type="NCBI Taxonomy" id="908250"/>
    <lineage>
        <taxon>Bacteria</taxon>
        <taxon>Bacillati</taxon>
        <taxon>Actinomycetota</taxon>
        <taxon>Actinomycetes</taxon>
        <taxon>Mycobacteriales</taxon>
        <taxon>Nocardiaceae</taxon>
        <taxon>Rhodococcoides</taxon>
    </lineage>
</organism>
<dbReference type="Gene3D" id="1.10.357.10">
    <property type="entry name" value="Tetracycline Repressor, domain 2"/>
    <property type="match status" value="1"/>
</dbReference>
<dbReference type="Proteomes" id="UP000654257">
    <property type="component" value="Unassembled WGS sequence"/>
</dbReference>
<dbReference type="InterPro" id="IPR001647">
    <property type="entry name" value="HTH_TetR"/>
</dbReference>
<dbReference type="EMBL" id="BMCU01000002">
    <property type="protein sequence ID" value="GGG03750.1"/>
    <property type="molecule type" value="Genomic_DNA"/>
</dbReference>
<comment type="caution">
    <text evidence="4">The sequence shown here is derived from an EMBL/GenBank/DDBJ whole genome shotgun (WGS) entry which is preliminary data.</text>
</comment>
<dbReference type="Pfam" id="PF17940">
    <property type="entry name" value="TetR_C_31"/>
    <property type="match status" value="1"/>
</dbReference>
<evidence type="ECO:0000259" key="3">
    <source>
        <dbReference type="PROSITE" id="PS50977"/>
    </source>
</evidence>
<dbReference type="RefSeq" id="WP_188544403.1">
    <property type="nucleotide sequence ID" value="NZ_BMCU01000002.1"/>
</dbReference>
<dbReference type="GO" id="GO:0003677">
    <property type="term" value="F:DNA binding"/>
    <property type="evidence" value="ECO:0007669"/>
    <property type="project" value="UniProtKB-UniRule"/>
</dbReference>
<reference evidence="4" key="2">
    <citation type="submission" date="2020-09" db="EMBL/GenBank/DDBJ databases">
        <authorList>
            <person name="Sun Q."/>
            <person name="Sedlacek I."/>
        </authorList>
    </citation>
    <scope>NUCLEOTIDE SEQUENCE</scope>
    <source>
        <strain evidence="4">CCM 7905</strain>
    </source>
</reference>
<dbReference type="InterPro" id="IPR009057">
    <property type="entry name" value="Homeodomain-like_sf"/>
</dbReference>
<keyword evidence="5" id="KW-1185">Reference proteome</keyword>
<sequence length="200" mass="21644">MEGQGSTAEARVRRRDQIASAAIEVLATQGLRGLTHRAVDSAAGLGSGAVNYHAPTRAKLIGLAVEELFNRDLAVAAKNFGPLLTGDITMDLVIDHFLSFVDEMTTARERVVARHLLLGEAQTDPEIRAVFDAQRQAFVDFTTQIILALDLPNAEMTAETTVIFVDGIISRQVVFGATPLTELRPIVEHLVTSWTASPPQ</sequence>
<feature type="DNA-binding region" description="H-T-H motif" evidence="2">
    <location>
        <begin position="35"/>
        <end position="54"/>
    </location>
</feature>
<protein>
    <recommendedName>
        <fullName evidence="3">HTH tetR-type domain-containing protein</fullName>
    </recommendedName>
</protein>
<evidence type="ECO:0000313" key="5">
    <source>
        <dbReference type="Proteomes" id="UP000654257"/>
    </source>
</evidence>
<dbReference type="AlphaFoldDB" id="A0A917CZS6"/>